<sequence length="270" mass="30093">MIALKRLTLVGLLICLSLSVWAEDGVFILSKTKTLENGSVAVSEIYLTANKMLVKNSGSDNSSIIFDGSTEVFTFIDNKKKEYYQFDKPTLLQLKEQIKMMAKMMQQFAANMPAEQKSKFDQILNPSSGDMMTYKTNGKNDKIGSWKTVGYDGMNDGNKVLQMNIAAYNTLGVNESQFAIMKQMMNYFKDNLQEVVALLPTGGSFSQLNFDENSPILKDGIPVKTIAYKEGEAVNENIVESLAKKSISADQFNIPAGYKQQQINMQSMGR</sequence>
<protein>
    <recommendedName>
        <fullName evidence="4">DUF4412 domain-containing protein</fullName>
    </recommendedName>
</protein>
<feature type="signal peptide" evidence="1">
    <location>
        <begin position="1"/>
        <end position="22"/>
    </location>
</feature>
<organism evidence="2 3">
    <name type="scientific">Reichenbachiella faecimaris</name>
    <dbReference type="NCBI Taxonomy" id="692418"/>
    <lineage>
        <taxon>Bacteria</taxon>
        <taxon>Pseudomonadati</taxon>
        <taxon>Bacteroidota</taxon>
        <taxon>Cytophagia</taxon>
        <taxon>Cytophagales</taxon>
        <taxon>Reichenbachiellaceae</taxon>
        <taxon>Reichenbachiella</taxon>
    </lineage>
</organism>
<dbReference type="RefSeq" id="WP_084371723.1">
    <property type="nucleotide sequence ID" value="NZ_FWYF01000001.1"/>
</dbReference>
<evidence type="ECO:0000313" key="2">
    <source>
        <dbReference type="EMBL" id="SMD33066.1"/>
    </source>
</evidence>
<dbReference type="AlphaFoldDB" id="A0A1W2G9T4"/>
<evidence type="ECO:0000313" key="3">
    <source>
        <dbReference type="Proteomes" id="UP000192472"/>
    </source>
</evidence>
<evidence type="ECO:0000256" key="1">
    <source>
        <dbReference type="SAM" id="SignalP"/>
    </source>
</evidence>
<proteinExistence type="predicted"/>
<keyword evidence="3" id="KW-1185">Reference proteome</keyword>
<reference evidence="2 3" key="1">
    <citation type="submission" date="2017-04" db="EMBL/GenBank/DDBJ databases">
        <authorList>
            <person name="Afonso C.L."/>
            <person name="Miller P.J."/>
            <person name="Scott M.A."/>
            <person name="Spackman E."/>
            <person name="Goraichik I."/>
            <person name="Dimitrov K.M."/>
            <person name="Suarez D.L."/>
            <person name="Swayne D.E."/>
        </authorList>
    </citation>
    <scope>NUCLEOTIDE SEQUENCE [LARGE SCALE GENOMIC DNA]</scope>
    <source>
        <strain evidence="2 3">DSM 26133</strain>
    </source>
</reference>
<dbReference type="OrthoDB" id="980245at2"/>
<evidence type="ECO:0008006" key="4">
    <source>
        <dbReference type="Google" id="ProtNLM"/>
    </source>
</evidence>
<gene>
    <name evidence="2" type="ORF">SAMN04488029_1430</name>
</gene>
<dbReference type="EMBL" id="FWYF01000001">
    <property type="protein sequence ID" value="SMD33066.1"/>
    <property type="molecule type" value="Genomic_DNA"/>
</dbReference>
<name>A0A1W2G9T4_REIFA</name>
<accession>A0A1W2G9T4</accession>
<dbReference type="Proteomes" id="UP000192472">
    <property type="component" value="Unassembled WGS sequence"/>
</dbReference>
<keyword evidence="1" id="KW-0732">Signal</keyword>
<feature type="chain" id="PRO_5012190511" description="DUF4412 domain-containing protein" evidence="1">
    <location>
        <begin position="23"/>
        <end position="270"/>
    </location>
</feature>
<dbReference type="STRING" id="692418.SAMN04488029_1430"/>